<gene>
    <name evidence="1" type="ORF">GCM10011401_04480</name>
</gene>
<name>A0A917ENP4_9MICC</name>
<dbReference type="AlphaFoldDB" id="A0A917ENP4"/>
<reference evidence="1" key="1">
    <citation type="journal article" date="2014" name="Int. J. Syst. Evol. Microbiol.">
        <title>Complete genome sequence of Corynebacterium casei LMG S-19264T (=DSM 44701T), isolated from a smear-ripened cheese.</title>
        <authorList>
            <consortium name="US DOE Joint Genome Institute (JGI-PGF)"/>
            <person name="Walter F."/>
            <person name="Albersmeier A."/>
            <person name="Kalinowski J."/>
            <person name="Ruckert C."/>
        </authorList>
    </citation>
    <scope>NUCLEOTIDE SEQUENCE</scope>
    <source>
        <strain evidence="1">CGMCC 1.15388</strain>
    </source>
</reference>
<comment type="caution">
    <text evidence="1">The sequence shown here is derived from an EMBL/GenBank/DDBJ whole genome shotgun (WGS) entry which is preliminary data.</text>
</comment>
<proteinExistence type="predicted"/>
<protein>
    <submittedName>
        <fullName evidence="1">Uncharacterized protein</fullName>
    </submittedName>
</protein>
<dbReference type="Proteomes" id="UP000633136">
    <property type="component" value="Unassembled WGS sequence"/>
</dbReference>
<accession>A0A917ENP4</accession>
<evidence type="ECO:0000313" key="2">
    <source>
        <dbReference type="Proteomes" id="UP000633136"/>
    </source>
</evidence>
<keyword evidence="2" id="KW-1185">Reference proteome</keyword>
<organism evidence="1 2">
    <name type="scientific">Nesterenkonia cremea</name>
    <dbReference type="NCBI Taxonomy" id="1882340"/>
    <lineage>
        <taxon>Bacteria</taxon>
        <taxon>Bacillati</taxon>
        <taxon>Actinomycetota</taxon>
        <taxon>Actinomycetes</taxon>
        <taxon>Micrococcales</taxon>
        <taxon>Micrococcaceae</taxon>
        <taxon>Nesterenkonia</taxon>
    </lineage>
</organism>
<reference evidence="1" key="2">
    <citation type="submission" date="2020-09" db="EMBL/GenBank/DDBJ databases">
        <authorList>
            <person name="Sun Q."/>
            <person name="Zhou Y."/>
        </authorList>
    </citation>
    <scope>NUCLEOTIDE SEQUENCE</scope>
    <source>
        <strain evidence="1">CGMCC 1.15388</strain>
    </source>
</reference>
<dbReference type="EMBL" id="BMIS01000001">
    <property type="protein sequence ID" value="GGE60659.1"/>
    <property type="molecule type" value="Genomic_DNA"/>
</dbReference>
<evidence type="ECO:0000313" key="1">
    <source>
        <dbReference type="EMBL" id="GGE60659.1"/>
    </source>
</evidence>
<sequence length="178" mass="19720">MVPRRAGLLVRRLVWCLLGLVRARLRMMRGRLGLWRVRLSLVRGLSLRSRLARLLRGRLRAGLSGQRRGLGATCAAALLMFRGEAGVGVGLRGLLRREEPRGLRCEVLPCGVLRCRLLWCWRLLRRDRGRGGGGGLLGADHRVVEAGRSVTTSATLRVFRRHPLLFPACSVKPFAGSG</sequence>